<evidence type="ECO:0000313" key="1">
    <source>
        <dbReference type="EMBL" id="PNX77887.1"/>
    </source>
</evidence>
<dbReference type="EMBL" id="ASHM01033107">
    <property type="protein sequence ID" value="PNX77887.1"/>
    <property type="molecule type" value="Genomic_DNA"/>
</dbReference>
<dbReference type="Proteomes" id="UP000236291">
    <property type="component" value="Unassembled WGS sequence"/>
</dbReference>
<sequence>MVTRLKVPPKVKNLIWRICHGCCPTRARLREKEVSLTTTTVADAVFFLLQKLDTLQAALWAVIVWSIWKHRKLKLWNNVTETNLQIFKHAKHMIEDWRLANTIKPKHPTAGIDYFEAHVPPQSKDLVNNYYLFYIVTMHFRLIDNGENSCKVFINCFFLRQAKKLELLQREFNQGTTN</sequence>
<name>A0A2K3LH66_TRIPR</name>
<dbReference type="AlphaFoldDB" id="A0A2K3LH66"/>
<reference evidence="1 2" key="1">
    <citation type="journal article" date="2014" name="Am. J. Bot.">
        <title>Genome assembly and annotation for red clover (Trifolium pratense; Fabaceae).</title>
        <authorList>
            <person name="Istvanek J."/>
            <person name="Jaros M."/>
            <person name="Krenek A."/>
            <person name="Repkova J."/>
        </authorList>
    </citation>
    <scope>NUCLEOTIDE SEQUENCE [LARGE SCALE GENOMIC DNA]</scope>
    <source>
        <strain evidence="2">cv. Tatra</strain>
        <tissue evidence="1">Young leaves</tissue>
    </source>
</reference>
<organism evidence="1 2">
    <name type="scientific">Trifolium pratense</name>
    <name type="common">Red clover</name>
    <dbReference type="NCBI Taxonomy" id="57577"/>
    <lineage>
        <taxon>Eukaryota</taxon>
        <taxon>Viridiplantae</taxon>
        <taxon>Streptophyta</taxon>
        <taxon>Embryophyta</taxon>
        <taxon>Tracheophyta</taxon>
        <taxon>Spermatophyta</taxon>
        <taxon>Magnoliopsida</taxon>
        <taxon>eudicotyledons</taxon>
        <taxon>Gunneridae</taxon>
        <taxon>Pentapetalae</taxon>
        <taxon>rosids</taxon>
        <taxon>fabids</taxon>
        <taxon>Fabales</taxon>
        <taxon>Fabaceae</taxon>
        <taxon>Papilionoideae</taxon>
        <taxon>50 kb inversion clade</taxon>
        <taxon>NPAAA clade</taxon>
        <taxon>Hologalegina</taxon>
        <taxon>IRL clade</taxon>
        <taxon>Trifolieae</taxon>
        <taxon>Trifolium</taxon>
    </lineage>
</organism>
<gene>
    <name evidence="1" type="ORF">L195_g033858</name>
</gene>
<protein>
    <recommendedName>
        <fullName evidence="3">Reverse transcriptase zinc-binding domain-containing protein</fullName>
    </recommendedName>
</protein>
<accession>A0A2K3LH66</accession>
<evidence type="ECO:0000313" key="2">
    <source>
        <dbReference type="Proteomes" id="UP000236291"/>
    </source>
</evidence>
<proteinExistence type="predicted"/>
<evidence type="ECO:0008006" key="3">
    <source>
        <dbReference type="Google" id="ProtNLM"/>
    </source>
</evidence>
<comment type="caution">
    <text evidence="1">The sequence shown here is derived from an EMBL/GenBank/DDBJ whole genome shotgun (WGS) entry which is preliminary data.</text>
</comment>
<reference evidence="1 2" key="2">
    <citation type="journal article" date="2017" name="Front. Plant Sci.">
        <title>Gene Classification and Mining of Molecular Markers Useful in Red Clover (Trifolium pratense) Breeding.</title>
        <authorList>
            <person name="Istvanek J."/>
            <person name="Dluhosova J."/>
            <person name="Dluhos P."/>
            <person name="Patkova L."/>
            <person name="Nedelnik J."/>
            <person name="Repkova J."/>
        </authorList>
    </citation>
    <scope>NUCLEOTIDE SEQUENCE [LARGE SCALE GENOMIC DNA]</scope>
    <source>
        <strain evidence="2">cv. Tatra</strain>
        <tissue evidence="1">Young leaves</tissue>
    </source>
</reference>